<feature type="compositionally biased region" description="Basic and acidic residues" evidence="1">
    <location>
        <begin position="20"/>
        <end position="34"/>
    </location>
</feature>
<dbReference type="Proteomes" id="UP000240883">
    <property type="component" value="Unassembled WGS sequence"/>
</dbReference>
<evidence type="ECO:0000313" key="3">
    <source>
        <dbReference type="Proteomes" id="UP000240883"/>
    </source>
</evidence>
<reference evidence="2 3" key="1">
    <citation type="journal article" date="2018" name="Front. Microbiol.">
        <title>Genome-Wide Analysis of Corynespora cassiicola Leaf Fall Disease Putative Effectors.</title>
        <authorList>
            <person name="Lopez D."/>
            <person name="Ribeiro S."/>
            <person name="Label P."/>
            <person name="Fumanal B."/>
            <person name="Venisse J.S."/>
            <person name="Kohler A."/>
            <person name="de Oliveira R.R."/>
            <person name="Labutti K."/>
            <person name="Lipzen A."/>
            <person name="Lail K."/>
            <person name="Bauer D."/>
            <person name="Ohm R.A."/>
            <person name="Barry K.W."/>
            <person name="Spatafora J."/>
            <person name="Grigoriev I.V."/>
            <person name="Martin F.M."/>
            <person name="Pujade-Renaud V."/>
        </authorList>
    </citation>
    <scope>NUCLEOTIDE SEQUENCE [LARGE SCALE GENOMIC DNA]</scope>
    <source>
        <strain evidence="2 3">Philippines</strain>
    </source>
</reference>
<feature type="region of interest" description="Disordered" evidence="1">
    <location>
        <begin position="101"/>
        <end position="149"/>
    </location>
</feature>
<evidence type="ECO:0000313" key="2">
    <source>
        <dbReference type="EMBL" id="PSN73229.1"/>
    </source>
</evidence>
<feature type="region of interest" description="Disordered" evidence="1">
    <location>
        <begin position="1"/>
        <end position="66"/>
    </location>
</feature>
<sequence length="149" mass="16818">MPDSGAERRQAYAYTNKQTSGDKEDAMYRHERGSSNRPRQSKASSRKLQEPDAERRNVAKQKTRYVVESGRVPSRVQMNRFQRHRVAAGVQCSAVQCVACRRGRRSKTDKSPRSPLHPSTTLTIPRRRSKNGNGRSLSCVFLGQSGRGE</sequence>
<feature type="compositionally biased region" description="Basic and acidic residues" evidence="1">
    <location>
        <begin position="47"/>
        <end position="57"/>
    </location>
</feature>
<dbReference type="EMBL" id="KZ678129">
    <property type="protein sequence ID" value="PSN73229.1"/>
    <property type="molecule type" value="Genomic_DNA"/>
</dbReference>
<evidence type="ECO:0000256" key="1">
    <source>
        <dbReference type="SAM" id="MobiDB-lite"/>
    </source>
</evidence>
<protein>
    <submittedName>
        <fullName evidence="2">Uncharacterized protein</fullName>
    </submittedName>
</protein>
<organism evidence="2 3">
    <name type="scientific">Corynespora cassiicola Philippines</name>
    <dbReference type="NCBI Taxonomy" id="1448308"/>
    <lineage>
        <taxon>Eukaryota</taxon>
        <taxon>Fungi</taxon>
        <taxon>Dikarya</taxon>
        <taxon>Ascomycota</taxon>
        <taxon>Pezizomycotina</taxon>
        <taxon>Dothideomycetes</taxon>
        <taxon>Pleosporomycetidae</taxon>
        <taxon>Pleosporales</taxon>
        <taxon>Corynesporascaceae</taxon>
        <taxon>Corynespora</taxon>
    </lineage>
</organism>
<dbReference type="AlphaFoldDB" id="A0A2T2P6J5"/>
<gene>
    <name evidence="2" type="ORF">BS50DRAFT_182521</name>
</gene>
<proteinExistence type="predicted"/>
<feature type="compositionally biased region" description="Basic and acidic residues" evidence="1">
    <location>
        <begin position="1"/>
        <end position="10"/>
    </location>
</feature>
<name>A0A2T2P6J5_CORCC</name>
<accession>A0A2T2P6J5</accession>
<keyword evidence="3" id="KW-1185">Reference proteome</keyword>